<dbReference type="RefSeq" id="WP_004572429.1">
    <property type="nucleotide sequence ID" value="NC_017941.2"/>
</dbReference>
<feature type="transmembrane region" description="Helical" evidence="1">
    <location>
        <begin position="108"/>
        <end position="130"/>
    </location>
</feature>
<dbReference type="PANTHER" id="PTHR23521:SF2">
    <property type="entry name" value="TRANSPORTER MFS SUPERFAMILY"/>
    <property type="match status" value="1"/>
</dbReference>
<organism evidence="3 7">
    <name type="scientific">Haloferax mediterranei (strain ATCC 33500 / DSM 1411 / JCM 8866 / NBRC 14739 / NCIMB 2177 / R-4)</name>
    <name type="common">Halobacterium mediterranei</name>
    <dbReference type="NCBI Taxonomy" id="523841"/>
    <lineage>
        <taxon>Archaea</taxon>
        <taxon>Methanobacteriati</taxon>
        <taxon>Methanobacteriota</taxon>
        <taxon>Stenosarchaea group</taxon>
        <taxon>Halobacteria</taxon>
        <taxon>Halobacteriales</taxon>
        <taxon>Haloferacaceae</taxon>
        <taxon>Haloferax</taxon>
    </lineage>
</organism>
<dbReference type="PaxDb" id="523841-HFX_1246"/>
<dbReference type="EMBL" id="CP007551">
    <property type="protein sequence ID" value="AHZ21679.1"/>
    <property type="molecule type" value="Genomic_DNA"/>
</dbReference>
<dbReference type="eggNOG" id="arCOG00130">
    <property type="taxonomic scope" value="Archaea"/>
</dbReference>
<protein>
    <submittedName>
        <fullName evidence="4">MFS transporter</fullName>
    </submittedName>
    <submittedName>
        <fullName evidence="3">Sugar transporter</fullName>
    </submittedName>
</protein>
<reference evidence="5 8" key="3">
    <citation type="journal article" date="2014" name="PLoS Genet.">
        <title>Phylogenetically driven sequencing of extremely halophilic archaea reveals strategies for static and dynamic osmo-response.</title>
        <authorList>
            <person name="Becker E.A."/>
            <person name="Seitzer P.M."/>
            <person name="Tritt A."/>
            <person name="Larsen D."/>
            <person name="Krusor M."/>
            <person name="Yao A.I."/>
            <person name="Wu D."/>
            <person name="Madern D."/>
            <person name="Eisen J.A."/>
            <person name="Darling A.E."/>
            <person name="Facciotti M.T."/>
        </authorList>
    </citation>
    <scope>NUCLEOTIDE SEQUENCE [LARGE SCALE GENOMIC DNA]</scope>
    <source>
        <strain evidence="5">ATCC 33500</strain>
        <strain evidence="8">ATCC 33500 / DSM 1411 / JCM 8866 / NBRC 14739 / NCIMB 2177 / R-4</strain>
    </source>
</reference>
<feature type="domain" description="Major facilitator superfamily (MFS) profile" evidence="2">
    <location>
        <begin position="211"/>
        <end position="402"/>
    </location>
</feature>
<sequence>MDSTNRERMTLALAVWGVLVSQVLLYPGVSDLVERLGSSGDLSAGMLFLVAEFAAFVVFSSVWGAISDTVGSRTWLIVIGALGGASSYLALLALATMPGLDATFGAVLVVRLLGGAMTIGAFSLSITMLADLAGGNGRNMGAAGIAIGLGAALGSVVGGRLSTFDPLAPLYAAAAVLIFVALIVTTVPDRTPDTTRVGIGTILRKLASRPAFAVPYAFGFIDRMTAGFFALVGVFYFRETFGVNATVAGGVLALFFVPFALLQYPFGSLSDRVGRFTPVVVGSMLYGVSIIAVGLAPSFELAAGLMVAVGVFGALVAPATMALVTDLAPPGERGAALGGFNVFGSLGFLAGFVIGGVVADMVGYLPSFLVVGFAEIAIATVALRAVRRLDRAEAAQSAPSAD</sequence>
<evidence type="ECO:0000313" key="9">
    <source>
        <dbReference type="Proteomes" id="UP000027075"/>
    </source>
</evidence>
<feature type="transmembrane region" description="Helical" evidence="1">
    <location>
        <begin position="75"/>
        <end position="96"/>
    </location>
</feature>
<dbReference type="PANTHER" id="PTHR23521">
    <property type="entry name" value="TRANSPORTER MFS SUPERFAMILY"/>
    <property type="match status" value="1"/>
</dbReference>
<dbReference type="EMBL" id="AOLO01000006">
    <property type="protein sequence ID" value="EMA03182.1"/>
    <property type="molecule type" value="Genomic_DNA"/>
</dbReference>
<keyword evidence="1" id="KW-1133">Transmembrane helix</keyword>
<feature type="transmembrane region" description="Helical" evidence="1">
    <location>
        <begin position="336"/>
        <end position="358"/>
    </location>
</feature>
<evidence type="ECO:0000313" key="6">
    <source>
        <dbReference type="EMBL" id="QCQ75443.1"/>
    </source>
</evidence>
<evidence type="ECO:0000313" key="4">
    <source>
        <dbReference type="EMBL" id="AHZ21679.1"/>
    </source>
</evidence>
<dbReference type="InterPro" id="IPR020846">
    <property type="entry name" value="MFS_dom"/>
</dbReference>
<evidence type="ECO:0000313" key="8">
    <source>
        <dbReference type="Proteomes" id="UP000011603"/>
    </source>
</evidence>
<keyword evidence="1" id="KW-0472">Membrane</keyword>
<reference evidence="3" key="5">
    <citation type="submission" date="2014-05" db="EMBL/GenBank/DDBJ databases">
        <authorList>
            <person name="Wang L."/>
            <person name="Yang H."/>
            <person name="Xiang H."/>
        </authorList>
    </citation>
    <scope>NUCLEOTIDE SEQUENCE</scope>
    <source>
        <strain evidence="3">CGMCC 1.2087</strain>
    </source>
</reference>
<reference evidence="3 7" key="2">
    <citation type="journal article" date="2012" name="J. Bacteriol.">
        <title>Complete genome sequence of the metabolically versatile halophilic archaeon Haloferax mediterranei, a poly(3-hydroxybutyrate-co-3-hydroxyvalerate) producer.</title>
        <authorList>
            <person name="Han J."/>
            <person name="Zhang F."/>
            <person name="Hou J."/>
            <person name="Liu X."/>
            <person name="Li M."/>
            <person name="Liu H."/>
            <person name="Cai L."/>
            <person name="Zhang B."/>
            <person name="Chen Y."/>
            <person name="Zhou J."/>
            <person name="Hu S."/>
            <person name="Xiang H."/>
        </authorList>
    </citation>
    <scope>NUCLEOTIDE SEQUENCE [LARGE SCALE GENOMIC DNA]</scope>
    <source>
        <strain evidence="7">ATCC 33500 / DSM 1411 / JCM 8866 / NBRC 14739 / NCIMB 2177 / R-4</strain>
        <strain evidence="3">CGMCC 1.2087</strain>
    </source>
</reference>
<dbReference type="GO" id="GO:0005886">
    <property type="term" value="C:plasma membrane"/>
    <property type="evidence" value="ECO:0007669"/>
    <property type="project" value="TreeGrafter"/>
</dbReference>
<reference evidence="3" key="1">
    <citation type="journal article" date="2012" name="Appl. Environ. Microbiol.">
        <title>Identification of the haloarchaeal phasin (PhaP) that functions in polyhydroxyalkanoate accumulation and granule formation in Haloferax mediterranei.</title>
        <authorList>
            <person name="Cai S."/>
            <person name="Cai L."/>
            <person name="Liu H."/>
            <person name="Liu X."/>
            <person name="Han J."/>
            <person name="Zhou J."/>
            <person name="Xiang H."/>
        </authorList>
    </citation>
    <scope>NUCLEOTIDE SEQUENCE</scope>
    <source>
        <strain evidence="3">CGMCC 1.2087</strain>
    </source>
</reference>
<feature type="transmembrane region" description="Helical" evidence="1">
    <location>
        <begin position="168"/>
        <end position="187"/>
    </location>
</feature>
<dbReference type="SUPFAM" id="SSF103473">
    <property type="entry name" value="MFS general substrate transporter"/>
    <property type="match status" value="1"/>
</dbReference>
<dbReference type="EMBL" id="CP039139">
    <property type="protein sequence ID" value="QCQ75443.1"/>
    <property type="molecule type" value="Genomic_DNA"/>
</dbReference>
<dbReference type="PROSITE" id="PS50850">
    <property type="entry name" value="MFS"/>
    <property type="match status" value="1"/>
</dbReference>
<dbReference type="AlphaFoldDB" id="I3R3Z9"/>
<evidence type="ECO:0000259" key="2">
    <source>
        <dbReference type="PROSITE" id="PS50850"/>
    </source>
</evidence>
<feature type="transmembrane region" description="Helical" evidence="1">
    <location>
        <begin position="364"/>
        <end position="383"/>
    </location>
</feature>
<dbReference type="InterPro" id="IPR036259">
    <property type="entry name" value="MFS_trans_sf"/>
</dbReference>
<feature type="transmembrane region" description="Helical" evidence="1">
    <location>
        <begin position="213"/>
        <end position="237"/>
    </location>
</feature>
<gene>
    <name evidence="3" type="ordered locus">HFX_1246</name>
    <name evidence="4" type="ORF">BM92_02960</name>
    <name evidence="5" type="ORF">C439_04270</name>
    <name evidence="6" type="ORF">E6P09_09240</name>
</gene>
<dbReference type="Proteomes" id="UP000011603">
    <property type="component" value="Unassembled WGS sequence"/>
</dbReference>
<evidence type="ECO:0000313" key="3">
    <source>
        <dbReference type="EMBL" id="AFK18959.1"/>
    </source>
</evidence>
<feature type="transmembrane region" description="Helical" evidence="1">
    <location>
        <begin position="243"/>
        <end position="264"/>
    </location>
</feature>
<feature type="transmembrane region" description="Helical" evidence="1">
    <location>
        <begin position="44"/>
        <end position="63"/>
    </location>
</feature>
<accession>I3R3Z9</accession>
<feature type="transmembrane region" description="Helical" evidence="1">
    <location>
        <begin position="276"/>
        <end position="296"/>
    </location>
</feature>
<dbReference type="KEGG" id="hme:HFX_1246"/>
<keyword evidence="3" id="KW-0813">Transport</keyword>
<dbReference type="GO" id="GO:0022857">
    <property type="term" value="F:transmembrane transporter activity"/>
    <property type="evidence" value="ECO:0007669"/>
    <property type="project" value="InterPro"/>
</dbReference>
<evidence type="ECO:0000313" key="7">
    <source>
        <dbReference type="Proteomes" id="UP000006469"/>
    </source>
</evidence>
<dbReference type="PATRIC" id="fig|523841.21.peg.860"/>
<dbReference type="OrthoDB" id="343229at2157"/>
<keyword evidence="8" id="KW-1185">Reference proteome</keyword>
<dbReference type="GeneID" id="40156599"/>
<evidence type="ECO:0000313" key="10">
    <source>
        <dbReference type="Proteomes" id="UP000299011"/>
    </source>
</evidence>
<dbReference type="Proteomes" id="UP000027075">
    <property type="component" value="Chromosome"/>
</dbReference>
<dbReference type="EMBL" id="CP001868">
    <property type="protein sequence ID" value="AFK18959.1"/>
    <property type="molecule type" value="Genomic_DNA"/>
</dbReference>
<dbReference type="Pfam" id="PF07690">
    <property type="entry name" value="MFS_1"/>
    <property type="match status" value="1"/>
</dbReference>
<reference evidence="6 10" key="6">
    <citation type="submission" date="2019-04" db="EMBL/GenBank/DDBJ databases">
        <title>Methylomes of two halophilic Archaea, Haloarcula marismortui and Haloferax mediterranei.</title>
        <authorList>
            <person name="DasSarma S."/>
            <person name="DasSarma P."/>
            <person name="DasSarma S."/>
            <person name="Fomenkov A."/>
            <person name="Vincze T."/>
            <person name="Anton B.P."/>
            <person name="Roberts R.J."/>
        </authorList>
    </citation>
    <scope>NUCLEOTIDE SEQUENCE [LARGE SCALE GENOMIC DNA]</scope>
    <source>
        <strain evidence="6">ATCC 33500</strain>
        <strain evidence="10">ATCC 33500 / DSM 1411 / JCM 8866 / NBRC 14739 / NCIMB 2177 / R-4</strain>
    </source>
</reference>
<evidence type="ECO:0000256" key="1">
    <source>
        <dbReference type="SAM" id="Phobius"/>
    </source>
</evidence>
<reference evidence="4 9" key="4">
    <citation type="submission" date="2014-04" db="EMBL/GenBank/DDBJ databases">
        <title>Transcriptional profiles of Haloferax mediterranei on the basis of nitrogen availability.</title>
        <authorList>
            <person name="Bautista V."/>
        </authorList>
    </citation>
    <scope>NUCLEOTIDE SEQUENCE [LARGE SCALE GENOMIC DNA]</scope>
    <source>
        <strain evidence="4">ATCC 33500</strain>
        <strain evidence="9">ATCC 33500 / DSM 1411 / JCM 8866 / NBRC 14739 / NCIMB 2177 / R-4</strain>
    </source>
</reference>
<proteinExistence type="predicted"/>
<dbReference type="Proteomes" id="UP000299011">
    <property type="component" value="Chromosome"/>
</dbReference>
<name>I3R3Z9_HALMT</name>
<evidence type="ECO:0000313" key="5">
    <source>
        <dbReference type="EMBL" id="EMA03182.1"/>
    </source>
</evidence>
<dbReference type="STRING" id="523841.HFX_1246"/>
<dbReference type="Gene3D" id="1.20.1250.20">
    <property type="entry name" value="MFS general substrate transporter like domains"/>
    <property type="match status" value="2"/>
</dbReference>
<keyword evidence="1" id="KW-0812">Transmembrane</keyword>
<dbReference type="InterPro" id="IPR011701">
    <property type="entry name" value="MFS"/>
</dbReference>
<feature type="transmembrane region" description="Helical" evidence="1">
    <location>
        <begin position="302"/>
        <end position="324"/>
    </location>
</feature>
<dbReference type="HOGENOM" id="CLU_056682_0_0_2"/>
<feature type="transmembrane region" description="Helical" evidence="1">
    <location>
        <begin position="142"/>
        <end position="162"/>
    </location>
</feature>
<keyword evidence="3" id="KW-0762">Sugar transport</keyword>
<dbReference type="Proteomes" id="UP000006469">
    <property type="component" value="Chromosome"/>
</dbReference>